<feature type="transmembrane region" description="Helical" evidence="2">
    <location>
        <begin position="293"/>
        <end position="315"/>
    </location>
</feature>
<feature type="compositionally biased region" description="Gly residues" evidence="1">
    <location>
        <begin position="83"/>
        <end position="94"/>
    </location>
</feature>
<evidence type="ECO:0000259" key="3">
    <source>
        <dbReference type="Pfam" id="PF14257"/>
    </source>
</evidence>
<comment type="caution">
    <text evidence="4">The sequence shown here is derived from an EMBL/GenBank/DDBJ whole genome shotgun (WGS) entry which is preliminary data.</text>
</comment>
<dbReference type="AlphaFoldDB" id="A0A4U5WMK9"/>
<dbReference type="RefSeq" id="WP_137309181.1">
    <property type="nucleotide sequence ID" value="NZ_SZNQ01000001.1"/>
</dbReference>
<evidence type="ECO:0000313" key="4">
    <source>
        <dbReference type="EMBL" id="TKT03329.1"/>
    </source>
</evidence>
<evidence type="ECO:0000256" key="2">
    <source>
        <dbReference type="SAM" id="Phobius"/>
    </source>
</evidence>
<dbReference type="Proteomes" id="UP000305929">
    <property type="component" value="Unassembled WGS sequence"/>
</dbReference>
<feature type="compositionally biased region" description="Pro residues" evidence="1">
    <location>
        <begin position="330"/>
        <end position="339"/>
    </location>
</feature>
<keyword evidence="2" id="KW-1133">Transmembrane helix</keyword>
<dbReference type="EMBL" id="SZNQ01000001">
    <property type="protein sequence ID" value="TKT03329.1"/>
    <property type="molecule type" value="Genomic_DNA"/>
</dbReference>
<protein>
    <submittedName>
        <fullName evidence="4">DUF4349 domain-containing protein</fullName>
    </submittedName>
</protein>
<feature type="region of interest" description="Disordered" evidence="1">
    <location>
        <begin position="325"/>
        <end position="365"/>
    </location>
</feature>
<feature type="region of interest" description="Disordered" evidence="1">
    <location>
        <begin position="65"/>
        <end position="105"/>
    </location>
</feature>
<feature type="compositionally biased region" description="Basic and acidic residues" evidence="1">
    <location>
        <begin position="1"/>
        <end position="12"/>
    </location>
</feature>
<dbReference type="OrthoDB" id="186919at2"/>
<feature type="domain" description="DUF4349" evidence="3">
    <location>
        <begin position="108"/>
        <end position="316"/>
    </location>
</feature>
<feature type="region of interest" description="Disordered" evidence="1">
    <location>
        <begin position="1"/>
        <end position="24"/>
    </location>
</feature>
<accession>A0A4U5WMK9</accession>
<evidence type="ECO:0000256" key="1">
    <source>
        <dbReference type="SAM" id="MobiDB-lite"/>
    </source>
</evidence>
<keyword evidence="5" id="KW-1185">Reference proteome</keyword>
<keyword evidence="2" id="KW-0812">Transmembrane</keyword>
<name>A0A4U5WMK9_STRLS</name>
<dbReference type="InterPro" id="IPR025645">
    <property type="entry name" value="DUF4349"/>
</dbReference>
<evidence type="ECO:0000313" key="5">
    <source>
        <dbReference type="Proteomes" id="UP000305929"/>
    </source>
</evidence>
<gene>
    <name evidence="4" type="ORF">E4U91_26730</name>
</gene>
<feature type="compositionally biased region" description="Low complexity" evidence="1">
    <location>
        <begin position="340"/>
        <end position="351"/>
    </location>
</feature>
<organism evidence="4 5">
    <name type="scientific">Streptomyces lasalocidi</name>
    <name type="common">Streptomyces lasaliensis</name>
    <dbReference type="NCBI Taxonomy" id="324833"/>
    <lineage>
        <taxon>Bacteria</taxon>
        <taxon>Bacillati</taxon>
        <taxon>Actinomycetota</taxon>
        <taxon>Actinomycetes</taxon>
        <taxon>Kitasatosporales</taxon>
        <taxon>Streptomycetaceae</taxon>
        <taxon>Streptomyces</taxon>
    </lineage>
</organism>
<dbReference type="Pfam" id="PF14257">
    <property type="entry name" value="DUF4349"/>
    <property type="match status" value="1"/>
</dbReference>
<feature type="compositionally biased region" description="Gly residues" evidence="1">
    <location>
        <begin position="352"/>
        <end position="365"/>
    </location>
</feature>
<reference evidence="4 5" key="1">
    <citation type="submission" date="2019-04" db="EMBL/GenBank/DDBJ databases">
        <title>Streptomyces lasaliensis sp. nov., an Actinomycete isolated from soil which produces the polyether antibiotic lasalocid.</title>
        <authorList>
            <person name="Erwin G."/>
            <person name="Haber C."/>
        </authorList>
    </citation>
    <scope>NUCLEOTIDE SEQUENCE [LARGE SCALE GENOMIC DNA]</scope>
    <source>
        <strain evidence="4 5">X-537</strain>
    </source>
</reference>
<sequence>MRTRRSARDSARHPAGGTAPRPARRPVRVLAGLLLAASVALAGCGGAGDSGASSGSADKAAVGRAPAGEYQAGQDEDADGKAAGSGAGAGGGTAAGARATAPPLPGDRIIRTASLTVRVADVPRALDRARTATEGAGGYVGDETTTRDEDGVEHTRVVLRVPVGRYEAVLTALQGTGTLLERTAKAQDVTDQVVDVDSRVASQRAGIARVRELMARATKLSDVLLLEGELNTRETELESLLARQAALKDRTDLATLTLTLTEQPDARADRDDGPGLVDALAGGWGAFVTMLRWLVTAVAAVLPFAALALVVGLVARRVLRARRVARGPRTTPPPAPPARPEATVAARPGGPEQEGGGPEQEGGRD</sequence>
<keyword evidence="2" id="KW-0472">Membrane</keyword>
<proteinExistence type="predicted"/>